<dbReference type="Pfam" id="PF08239">
    <property type="entry name" value="SH3_3"/>
    <property type="match status" value="1"/>
</dbReference>
<organism evidence="3 4">
    <name type="scientific">Tropicibacter oceani</name>
    <dbReference type="NCBI Taxonomy" id="3058420"/>
    <lineage>
        <taxon>Bacteria</taxon>
        <taxon>Pseudomonadati</taxon>
        <taxon>Pseudomonadota</taxon>
        <taxon>Alphaproteobacteria</taxon>
        <taxon>Rhodobacterales</taxon>
        <taxon>Roseobacteraceae</taxon>
        <taxon>Tropicibacter</taxon>
    </lineage>
</organism>
<dbReference type="InterPro" id="IPR003646">
    <property type="entry name" value="SH3-like_bac-type"/>
</dbReference>
<dbReference type="Gene3D" id="2.30.30.40">
    <property type="entry name" value="SH3 Domains"/>
    <property type="match status" value="1"/>
</dbReference>
<name>A0ABY8QIB5_9RHOB</name>
<dbReference type="RefSeq" id="WP_282301011.1">
    <property type="nucleotide sequence ID" value="NZ_CP124616.1"/>
</dbReference>
<dbReference type="Proteomes" id="UP001241605">
    <property type="component" value="Chromosome"/>
</dbReference>
<sequence>MRRLIHLLAVLVTLGLGAPALAQEYPALHDVTGVASDDVLNVRSGPGAGHEIVGTLGPYDTGVEVIRLNETGTWGFVNTGEQSGWTSMRFLAARPGGTLPDWPALSCFGTEPFWSLTINQGQSAVMNNMGQQQGYSVGNLVKASGRPWPYALFGQAGLESLSAVITPGYCDDGMSDREFGLTIALILQGNQQAYYSGCCALDGR</sequence>
<protein>
    <submittedName>
        <fullName evidence="3">SH3 domain-containing protein</fullName>
    </submittedName>
</protein>
<feature type="signal peptide" evidence="1">
    <location>
        <begin position="1"/>
        <end position="22"/>
    </location>
</feature>
<gene>
    <name evidence="3" type="ORF">QF118_02220</name>
</gene>
<evidence type="ECO:0000313" key="4">
    <source>
        <dbReference type="Proteomes" id="UP001241605"/>
    </source>
</evidence>
<keyword evidence="1" id="KW-0732">Signal</keyword>
<feature type="chain" id="PRO_5045584118" evidence="1">
    <location>
        <begin position="23"/>
        <end position="204"/>
    </location>
</feature>
<proteinExistence type="predicted"/>
<reference evidence="3 4" key="1">
    <citation type="submission" date="2023-05" db="EMBL/GenBank/DDBJ databases">
        <title>YMD87, complete Genome.</title>
        <authorList>
            <person name="Zhang J."/>
            <person name="Xu X."/>
        </authorList>
    </citation>
    <scope>NUCLEOTIDE SEQUENCE [LARGE SCALE GENOMIC DNA]</scope>
    <source>
        <strain evidence="3 4">YMD87</strain>
    </source>
</reference>
<evidence type="ECO:0000313" key="3">
    <source>
        <dbReference type="EMBL" id="WGW04379.1"/>
    </source>
</evidence>
<accession>A0ABY8QIB5</accession>
<evidence type="ECO:0000259" key="2">
    <source>
        <dbReference type="Pfam" id="PF08239"/>
    </source>
</evidence>
<feature type="domain" description="SH3b" evidence="2">
    <location>
        <begin position="38"/>
        <end position="91"/>
    </location>
</feature>
<dbReference type="EMBL" id="CP124616">
    <property type="protein sequence ID" value="WGW04379.1"/>
    <property type="molecule type" value="Genomic_DNA"/>
</dbReference>
<evidence type="ECO:0000256" key="1">
    <source>
        <dbReference type="SAM" id="SignalP"/>
    </source>
</evidence>
<keyword evidence="4" id="KW-1185">Reference proteome</keyword>